<keyword evidence="2" id="KW-1185">Reference proteome</keyword>
<protein>
    <submittedName>
        <fullName evidence="1">Uncharacterized protein</fullName>
    </submittedName>
</protein>
<proteinExistence type="predicted"/>
<sequence>MKYVPTHLSFLTIWANCWVTRRFLYVLILVMDANFRLKNGMRSTEAADPGLHTGLAYFLPRVLYNAHILKHASQKDISTCSRFKTLAHAESKFSMGLRATGVGLCLCARHEFVRANGVGDLQKGERYCNMDYIFFSALAPLLLLSVVVSYNIACQWKVNLWERMNELPDELQVPLWLAASVFMFGIPKFHCPAHQSRCTIPYSLNLMPGVGRTDGEGIERNWLEMNRVANSTKEMGPGSRHNTLDDHFGHHNWHKYTALGGYRFVGHHHPLTLDFRHDTTHKAASSTTWEQDKSMENPYITAKHNLSEAEVRARLTEEEKTATINETVHAHKTTPSAFLALALTLEESQRRVRSEVKNIASLTANQKSELHQCRTALYRQIQRFRPVQNMYMTGMDQWMERNDMTAESEAEDIKLWLPSDLDVRTRVEMCSTRLINIEGDLREAQCYDALDKLRNRLCTKFHYIHHRNINIRGQRSNTRAHALIDHMDDHIAAAATKYNRACEVLVALKGHGSWENELRPLGRNDISPPNGDDITIERLNDEIGADGHKKSRRQLEEMRRGLGQGRKAVSWIWTTVGVLGDGEDAGLNDALRVEWVKARARALRWSKEVMLLKEEMRCVRVYLNWKAKWWESRAVVAVDNHTVAEGISAYASRQAAIQRNLSACFTYLWENFDMRVESAGAQADVLHFHYCRGVGARSPCRLYFRRDTGGL</sequence>
<name>A0ACB8AVJ2_9AGAM</name>
<comment type="caution">
    <text evidence="1">The sequence shown here is derived from an EMBL/GenBank/DDBJ whole genome shotgun (WGS) entry which is preliminary data.</text>
</comment>
<evidence type="ECO:0000313" key="1">
    <source>
        <dbReference type="EMBL" id="KAH7917395.1"/>
    </source>
</evidence>
<reference evidence="1" key="1">
    <citation type="journal article" date="2021" name="New Phytol.">
        <title>Evolutionary innovations through gain and loss of genes in the ectomycorrhizal Boletales.</title>
        <authorList>
            <person name="Wu G."/>
            <person name="Miyauchi S."/>
            <person name="Morin E."/>
            <person name="Kuo A."/>
            <person name="Drula E."/>
            <person name="Varga T."/>
            <person name="Kohler A."/>
            <person name="Feng B."/>
            <person name="Cao Y."/>
            <person name="Lipzen A."/>
            <person name="Daum C."/>
            <person name="Hundley H."/>
            <person name="Pangilinan J."/>
            <person name="Johnson J."/>
            <person name="Barry K."/>
            <person name="LaButti K."/>
            <person name="Ng V."/>
            <person name="Ahrendt S."/>
            <person name="Min B."/>
            <person name="Choi I.G."/>
            <person name="Park H."/>
            <person name="Plett J.M."/>
            <person name="Magnuson J."/>
            <person name="Spatafora J.W."/>
            <person name="Nagy L.G."/>
            <person name="Henrissat B."/>
            <person name="Grigoriev I.V."/>
            <person name="Yang Z.L."/>
            <person name="Xu J."/>
            <person name="Martin F.M."/>
        </authorList>
    </citation>
    <scope>NUCLEOTIDE SEQUENCE</scope>
    <source>
        <strain evidence="1">KUC20120723A-06</strain>
    </source>
</reference>
<dbReference type="Proteomes" id="UP000790709">
    <property type="component" value="Unassembled WGS sequence"/>
</dbReference>
<organism evidence="1 2">
    <name type="scientific">Leucogyrophana mollusca</name>
    <dbReference type="NCBI Taxonomy" id="85980"/>
    <lineage>
        <taxon>Eukaryota</taxon>
        <taxon>Fungi</taxon>
        <taxon>Dikarya</taxon>
        <taxon>Basidiomycota</taxon>
        <taxon>Agaricomycotina</taxon>
        <taxon>Agaricomycetes</taxon>
        <taxon>Agaricomycetidae</taxon>
        <taxon>Boletales</taxon>
        <taxon>Boletales incertae sedis</taxon>
        <taxon>Leucogyrophana</taxon>
    </lineage>
</organism>
<evidence type="ECO:0000313" key="2">
    <source>
        <dbReference type="Proteomes" id="UP000790709"/>
    </source>
</evidence>
<dbReference type="EMBL" id="MU267083">
    <property type="protein sequence ID" value="KAH7917395.1"/>
    <property type="molecule type" value="Genomic_DNA"/>
</dbReference>
<accession>A0ACB8AVJ2</accession>
<gene>
    <name evidence="1" type="ORF">BV22DRAFT_1026398</name>
</gene>